<keyword evidence="4" id="KW-1185">Reference proteome</keyword>
<evidence type="ECO:0000256" key="1">
    <source>
        <dbReference type="SAM" id="SignalP"/>
    </source>
</evidence>
<comment type="caution">
    <text evidence="3">The sequence shown here is derived from an EMBL/GenBank/DDBJ whole genome shotgun (WGS) entry which is preliminary data.</text>
</comment>
<keyword evidence="1" id="KW-0732">Signal</keyword>
<dbReference type="GO" id="GO:0008081">
    <property type="term" value="F:phosphoric diester hydrolase activity"/>
    <property type="evidence" value="ECO:0007669"/>
    <property type="project" value="InterPro"/>
</dbReference>
<dbReference type="Proteomes" id="UP000297839">
    <property type="component" value="Unassembled WGS sequence"/>
</dbReference>
<dbReference type="CDD" id="cd08567">
    <property type="entry name" value="GDPD_SpGDE_like"/>
    <property type="match status" value="1"/>
</dbReference>
<feature type="signal peptide" evidence="1">
    <location>
        <begin position="1"/>
        <end position="20"/>
    </location>
</feature>
<dbReference type="SUPFAM" id="SSF51695">
    <property type="entry name" value="PLC-like phosphodiesterases"/>
    <property type="match status" value="1"/>
</dbReference>
<dbReference type="OrthoDB" id="9795622at2"/>
<dbReference type="AlphaFoldDB" id="A0A4Z0BE76"/>
<dbReference type="InterPro" id="IPR030395">
    <property type="entry name" value="GP_PDE_dom"/>
</dbReference>
<evidence type="ECO:0000313" key="3">
    <source>
        <dbReference type="EMBL" id="TFY97625.1"/>
    </source>
</evidence>
<dbReference type="PANTHER" id="PTHR46211">
    <property type="entry name" value="GLYCEROPHOSPHORYL DIESTER PHOSPHODIESTERASE"/>
    <property type="match status" value="1"/>
</dbReference>
<evidence type="ECO:0000259" key="2">
    <source>
        <dbReference type="PROSITE" id="PS51704"/>
    </source>
</evidence>
<accession>A0A4Z0BE76</accession>
<feature type="chain" id="PRO_5021217258" evidence="1">
    <location>
        <begin position="21"/>
        <end position="319"/>
    </location>
</feature>
<proteinExistence type="predicted"/>
<gene>
    <name evidence="3" type="ORF">EZ216_18020</name>
</gene>
<reference evidence="3 4" key="1">
    <citation type="submission" date="2019-03" db="EMBL/GenBank/DDBJ databases">
        <title>Ramlibacter sp. 18x22-1, whole genome shotgun sequence.</title>
        <authorList>
            <person name="Zhang X."/>
            <person name="Feng G."/>
            <person name="Zhu H."/>
        </authorList>
    </citation>
    <scope>NUCLEOTIDE SEQUENCE [LARGE SCALE GENOMIC DNA]</scope>
    <source>
        <strain evidence="3 4">18x22-1</strain>
    </source>
</reference>
<sequence length="319" mass="35327">MPKKLLTTLALAALTLSSHAFDLQGHRGTRGNMPENTLPAFERALRIGVTTLEMDAAITSDGVVIISHDPVLNPELARGPDGQWLTKPVVIRQLTYEQSQQYDVGRLKPESKYGKPFAATQQSIDGTRMPKLTEVFDLVKRLGADKVQFDIETKIDLDNPANTLEPEPFVQALLKVIRDAGMEDRVMIQSFDWRTLQVLKTLAPKMRTVYLTWQSQRGTNSFDSPVFSAGFTRAQHGSVPGMVKAAGGTIWSPNFQALTADTVKQGQAMGLQVIPWTVNEEADVARLIEWGVDGIISDYPDRVRNVMQKKGMPLPEAVK</sequence>
<dbReference type="GO" id="GO:0006629">
    <property type="term" value="P:lipid metabolic process"/>
    <property type="evidence" value="ECO:0007669"/>
    <property type="project" value="InterPro"/>
</dbReference>
<dbReference type="InterPro" id="IPR017946">
    <property type="entry name" value="PLC-like_Pdiesterase_TIM-brl"/>
</dbReference>
<dbReference type="PANTHER" id="PTHR46211:SF14">
    <property type="entry name" value="GLYCEROPHOSPHODIESTER PHOSPHODIESTERASE"/>
    <property type="match status" value="1"/>
</dbReference>
<feature type="domain" description="GP-PDE" evidence="2">
    <location>
        <begin position="21"/>
        <end position="307"/>
    </location>
</feature>
<dbReference type="Pfam" id="PF03009">
    <property type="entry name" value="GDPD"/>
    <property type="match status" value="1"/>
</dbReference>
<organism evidence="3 4">
    <name type="scientific">Ramlibacter humi</name>
    <dbReference type="NCBI Taxonomy" id="2530451"/>
    <lineage>
        <taxon>Bacteria</taxon>
        <taxon>Pseudomonadati</taxon>
        <taxon>Pseudomonadota</taxon>
        <taxon>Betaproteobacteria</taxon>
        <taxon>Burkholderiales</taxon>
        <taxon>Comamonadaceae</taxon>
        <taxon>Ramlibacter</taxon>
    </lineage>
</organism>
<dbReference type="Gene3D" id="3.20.20.190">
    <property type="entry name" value="Phosphatidylinositol (PI) phosphodiesterase"/>
    <property type="match status" value="1"/>
</dbReference>
<protein>
    <submittedName>
        <fullName evidence="3">Glycerophosphodiester phosphodiesterase</fullName>
    </submittedName>
</protein>
<dbReference type="RefSeq" id="WP_135251177.1">
    <property type="nucleotide sequence ID" value="NZ_SMLK01000007.1"/>
</dbReference>
<name>A0A4Z0BE76_9BURK</name>
<evidence type="ECO:0000313" key="4">
    <source>
        <dbReference type="Proteomes" id="UP000297839"/>
    </source>
</evidence>
<dbReference type="EMBL" id="SMLK01000007">
    <property type="protein sequence ID" value="TFY97625.1"/>
    <property type="molecule type" value="Genomic_DNA"/>
</dbReference>
<dbReference type="PROSITE" id="PS51704">
    <property type="entry name" value="GP_PDE"/>
    <property type="match status" value="1"/>
</dbReference>